<sequence length="127" mass="13689">MPTDDLDGDAWTFRPDAGHRDDLDLAGYTVHATDGEIGRVDRAELSGSRGGLTVSTGPRLLGHALLLPVLVPAGVVHHIDEATRTVHVDRSGREIDGGPPFDPDDEAPAYRDSVAAYYGFARRSRQD</sequence>
<dbReference type="GO" id="GO:0030077">
    <property type="term" value="C:plasma membrane light-harvesting complex"/>
    <property type="evidence" value="ECO:0007669"/>
    <property type="project" value="InterPro"/>
</dbReference>
<name>D2PR84_KRIFD</name>
<dbReference type="OrthoDB" id="510842at2"/>
<keyword evidence="3" id="KW-1185">Reference proteome</keyword>
<protein>
    <recommendedName>
        <fullName evidence="4">PRC-barrel domain-containing protein</fullName>
    </recommendedName>
</protein>
<dbReference type="RefSeq" id="WP_012921588.1">
    <property type="nucleotide sequence ID" value="NC_013729.1"/>
</dbReference>
<evidence type="ECO:0000256" key="1">
    <source>
        <dbReference type="SAM" id="MobiDB-lite"/>
    </source>
</evidence>
<feature type="compositionally biased region" description="Basic and acidic residues" evidence="1">
    <location>
        <begin position="87"/>
        <end position="96"/>
    </location>
</feature>
<dbReference type="InterPro" id="IPR014747">
    <property type="entry name" value="Bac_photo_RC_H_C"/>
</dbReference>
<dbReference type="HOGENOM" id="CLU_136247_0_0_11"/>
<organism evidence="2 3">
    <name type="scientific">Kribbella flavida (strain DSM 17836 / JCM 10339 / NBRC 14399)</name>
    <dbReference type="NCBI Taxonomy" id="479435"/>
    <lineage>
        <taxon>Bacteria</taxon>
        <taxon>Bacillati</taxon>
        <taxon>Actinomycetota</taxon>
        <taxon>Actinomycetes</taxon>
        <taxon>Propionibacteriales</taxon>
        <taxon>Kribbellaceae</taxon>
        <taxon>Kribbella</taxon>
    </lineage>
</organism>
<dbReference type="AlphaFoldDB" id="D2PR84"/>
<dbReference type="GO" id="GO:0019684">
    <property type="term" value="P:photosynthesis, light reaction"/>
    <property type="evidence" value="ECO:0007669"/>
    <property type="project" value="InterPro"/>
</dbReference>
<dbReference type="InterPro" id="IPR011033">
    <property type="entry name" value="PRC_barrel-like_sf"/>
</dbReference>
<dbReference type="SUPFAM" id="SSF50346">
    <property type="entry name" value="PRC-barrel domain"/>
    <property type="match status" value="1"/>
</dbReference>
<evidence type="ECO:0000313" key="2">
    <source>
        <dbReference type="EMBL" id="ADB33032.1"/>
    </source>
</evidence>
<dbReference type="eggNOG" id="COG3861">
    <property type="taxonomic scope" value="Bacteria"/>
</dbReference>
<reference evidence="2 3" key="2">
    <citation type="journal article" date="2010" name="Stand. Genomic Sci.">
        <title>Complete genome sequence of Kribbella flavida type strain (IFO 14399).</title>
        <authorList>
            <person name="Pukall R."/>
            <person name="Lapidus A."/>
            <person name="Glavina Del Rio T."/>
            <person name="Copeland A."/>
            <person name="Tice H."/>
            <person name="Cheng J.-F."/>
            <person name="Lucas S."/>
            <person name="Chen F."/>
            <person name="Nolan M."/>
            <person name="LaButti K."/>
            <person name="Pati A."/>
            <person name="Ivanova N."/>
            <person name="Mavrommatis K."/>
            <person name="Mikhailova N."/>
            <person name="Pitluck S."/>
            <person name="Bruce D."/>
            <person name="Goodwin L."/>
            <person name="Land M."/>
            <person name="Hauser L."/>
            <person name="Chang Y.-J."/>
            <person name="Jeffries C.D."/>
            <person name="Chen A."/>
            <person name="Palaniappan K."/>
            <person name="Chain P."/>
            <person name="Rohde M."/>
            <person name="Goeker M."/>
            <person name="Bristow J."/>
            <person name="Eisen J.A."/>
            <person name="Markowitz V."/>
            <person name="Hugenholtz P."/>
            <person name="Kyrpides N.C."/>
            <person name="Klenk H.-P."/>
            <person name="Brettin T."/>
        </authorList>
    </citation>
    <scope>NUCLEOTIDE SEQUENCE [LARGE SCALE GENOMIC DNA]</scope>
    <source>
        <strain evidence="3">DSM 17836 / JCM 10339 / NBRC 14399</strain>
    </source>
</reference>
<reference evidence="3" key="1">
    <citation type="submission" date="2009-09" db="EMBL/GenBank/DDBJ databases">
        <title>The complete genome of Kribbella flavida DSM 17836.</title>
        <authorList>
            <consortium name="US DOE Joint Genome Institute (JGI-PGF)"/>
            <person name="Lucas S."/>
            <person name="Copeland A."/>
            <person name="Lapidus A."/>
            <person name="Glavina del Rio T."/>
            <person name="Dalin E."/>
            <person name="Tice H."/>
            <person name="Bruce D."/>
            <person name="Goodwin L."/>
            <person name="Pitluck S."/>
            <person name="Kyrpides N."/>
            <person name="Mavromatis K."/>
            <person name="Ivanova N."/>
            <person name="Saunders E."/>
            <person name="Brettin T."/>
            <person name="Detter J.C."/>
            <person name="Han C."/>
            <person name="Larimer F."/>
            <person name="Land M."/>
            <person name="Hauser L."/>
            <person name="Markowitz V."/>
            <person name="Cheng J.-F."/>
            <person name="Hugenholtz P."/>
            <person name="Woyke T."/>
            <person name="Wu D."/>
            <person name="Pukall R."/>
            <person name="Klenk H.-P."/>
            <person name="Eisen J.A."/>
        </authorList>
    </citation>
    <scope>NUCLEOTIDE SEQUENCE [LARGE SCALE GENOMIC DNA]</scope>
    <source>
        <strain evidence="3">DSM 17836 / JCM 10339 / NBRC 14399</strain>
    </source>
</reference>
<dbReference type="KEGG" id="kfl:Kfla_3982"/>
<accession>D2PR84</accession>
<dbReference type="Proteomes" id="UP000007967">
    <property type="component" value="Chromosome"/>
</dbReference>
<evidence type="ECO:0008006" key="4">
    <source>
        <dbReference type="Google" id="ProtNLM"/>
    </source>
</evidence>
<dbReference type="STRING" id="479435.Kfla_3982"/>
<dbReference type="Gene3D" id="3.90.50.10">
    <property type="entry name" value="Photosynthetic Reaction Center, subunit H, domain 2"/>
    <property type="match status" value="1"/>
</dbReference>
<proteinExistence type="predicted"/>
<dbReference type="EMBL" id="CP001736">
    <property type="protein sequence ID" value="ADB33032.1"/>
    <property type="molecule type" value="Genomic_DNA"/>
</dbReference>
<evidence type="ECO:0000313" key="3">
    <source>
        <dbReference type="Proteomes" id="UP000007967"/>
    </source>
</evidence>
<gene>
    <name evidence="2" type="ordered locus">Kfla_3982</name>
</gene>
<feature type="region of interest" description="Disordered" evidence="1">
    <location>
        <begin position="87"/>
        <end position="108"/>
    </location>
</feature>